<gene>
    <name evidence="1" type="ORF">VW29_01445</name>
</gene>
<sequence>MVSSLQEPIMVSVNTAYSTTSYASLASTFVNNVAQQTAGTSGAAAKTSTDSAATNVTLSDAAKASLELKDFATVVSEVRAKLEAIMLEAGRTNPLEKGELAVDLSTLDQRELYAMSSNGESKFTPDEQKAAGLEMQRRFEAALSGPAAVARVTGNYQNLYKAAAEYFDALGPEEKLDKEWIAGRAALTEGLKQLQADPKKLPTTNKDDPVALYLALAEAGEAASPRPIGSVAEQARKTLDKLYADAVANGKVPTFNSKTTVGTYIDMIAFDSRSLSSIILDGTGKFTETEVNAAQTAMRSKSGAALVAGFQNAAKSSDPTAFSQNVISLYSAMSPEERQAAGWSKKFYEAALSSYTSTAKMMEMFGESSGNTGFSSWFSK</sequence>
<reference evidence="1 2" key="1">
    <citation type="submission" date="2015-03" db="EMBL/GenBank/DDBJ databases">
        <authorList>
            <person name="Hassan Y.I."/>
            <person name="Lepp D."/>
            <person name="Zhou T."/>
        </authorList>
    </citation>
    <scope>NUCLEOTIDE SEQUENCE [LARGE SCALE GENOMIC DNA]</scope>
    <source>
        <strain evidence="1 2">DSM 17137</strain>
    </source>
</reference>
<proteinExistence type="predicted"/>
<protein>
    <recommendedName>
        <fullName evidence="3">DUF1217 domain-containing protein</fullName>
    </recommendedName>
</protein>
<comment type="caution">
    <text evidence="1">The sequence shown here is derived from an EMBL/GenBank/DDBJ whole genome shotgun (WGS) entry which is preliminary data.</text>
</comment>
<dbReference type="Proteomes" id="UP000033608">
    <property type="component" value="Unassembled WGS sequence"/>
</dbReference>
<keyword evidence="2" id="KW-1185">Reference proteome</keyword>
<organism evidence="1 2">
    <name type="scientific">Devosia limi DSM 17137</name>
    <dbReference type="NCBI Taxonomy" id="1121477"/>
    <lineage>
        <taxon>Bacteria</taxon>
        <taxon>Pseudomonadati</taxon>
        <taxon>Pseudomonadota</taxon>
        <taxon>Alphaproteobacteria</taxon>
        <taxon>Hyphomicrobiales</taxon>
        <taxon>Devosiaceae</taxon>
        <taxon>Devosia</taxon>
    </lineage>
</organism>
<accession>A0A0F5LWQ1</accession>
<dbReference type="AlphaFoldDB" id="A0A0F5LWQ1"/>
<dbReference type="STRING" id="1121477.SAMN02745223_03215"/>
<dbReference type="EMBL" id="LAJF01000025">
    <property type="protein sequence ID" value="KKB86599.1"/>
    <property type="molecule type" value="Genomic_DNA"/>
</dbReference>
<evidence type="ECO:0000313" key="1">
    <source>
        <dbReference type="EMBL" id="KKB86599.1"/>
    </source>
</evidence>
<name>A0A0F5LWQ1_9HYPH</name>
<evidence type="ECO:0008006" key="3">
    <source>
        <dbReference type="Google" id="ProtNLM"/>
    </source>
</evidence>
<evidence type="ECO:0000313" key="2">
    <source>
        <dbReference type="Proteomes" id="UP000033608"/>
    </source>
</evidence>
<dbReference type="PATRIC" id="fig|1121477.3.peg.1332"/>